<gene>
    <name evidence="3" type="ordered locus">MROS_2440</name>
</gene>
<dbReference type="eggNOG" id="COG0438">
    <property type="taxonomic scope" value="Bacteria"/>
</dbReference>
<keyword evidence="4" id="KW-1185">Reference proteome</keyword>
<feature type="domain" description="Glycosyl transferase family 1" evidence="1">
    <location>
        <begin position="235"/>
        <end position="391"/>
    </location>
</feature>
<proteinExistence type="predicted"/>
<dbReference type="InterPro" id="IPR028098">
    <property type="entry name" value="Glyco_trans_4-like_N"/>
</dbReference>
<dbReference type="Pfam" id="PF00534">
    <property type="entry name" value="Glycos_transf_1"/>
    <property type="match status" value="1"/>
</dbReference>
<evidence type="ECO:0000259" key="1">
    <source>
        <dbReference type="Pfam" id="PF00534"/>
    </source>
</evidence>
<organism evidence="3 4">
    <name type="scientific">Melioribacter roseus (strain DSM 23840 / JCM 17771 / VKM B-2668 / P3M-2)</name>
    <dbReference type="NCBI Taxonomy" id="1191523"/>
    <lineage>
        <taxon>Bacteria</taxon>
        <taxon>Pseudomonadati</taxon>
        <taxon>Ignavibacteriota</taxon>
        <taxon>Ignavibacteria</taxon>
        <taxon>Ignavibacteriales</taxon>
        <taxon>Melioribacteraceae</taxon>
        <taxon>Melioribacter</taxon>
    </lineage>
</organism>
<dbReference type="PANTHER" id="PTHR12526">
    <property type="entry name" value="GLYCOSYLTRANSFERASE"/>
    <property type="match status" value="1"/>
</dbReference>
<evidence type="ECO:0000313" key="3">
    <source>
        <dbReference type="EMBL" id="AFN75670.1"/>
    </source>
</evidence>
<evidence type="ECO:0000259" key="2">
    <source>
        <dbReference type="Pfam" id="PF13439"/>
    </source>
</evidence>
<feature type="domain" description="Glycosyltransferase subfamily 4-like N-terminal" evidence="2">
    <location>
        <begin position="94"/>
        <end position="224"/>
    </location>
</feature>
<evidence type="ECO:0000313" key="4">
    <source>
        <dbReference type="Proteomes" id="UP000009011"/>
    </source>
</evidence>
<dbReference type="EMBL" id="CP003557">
    <property type="protein sequence ID" value="AFN75670.1"/>
    <property type="molecule type" value="Genomic_DNA"/>
</dbReference>
<keyword evidence="3" id="KW-0808">Transferase</keyword>
<dbReference type="GO" id="GO:0016757">
    <property type="term" value="F:glycosyltransferase activity"/>
    <property type="evidence" value="ECO:0007669"/>
    <property type="project" value="InterPro"/>
</dbReference>
<dbReference type="RefSeq" id="WP_014857100.1">
    <property type="nucleotide sequence ID" value="NC_018178.1"/>
</dbReference>
<reference evidence="3 4" key="1">
    <citation type="journal article" date="2013" name="PLoS ONE">
        <title>Genomic analysis of Melioribacter roseus, facultatively anaerobic organotrophic bacterium representing a novel deep lineage within Bacteriodetes/Chlorobi group.</title>
        <authorList>
            <person name="Kadnikov V.V."/>
            <person name="Mardanov A.V."/>
            <person name="Podosokorskaya O.A."/>
            <person name="Gavrilov S.N."/>
            <person name="Kublanov I.V."/>
            <person name="Beletsky A.V."/>
            <person name="Bonch-Osmolovskaya E.A."/>
            <person name="Ravin N.V."/>
        </authorList>
    </citation>
    <scope>NUCLEOTIDE SEQUENCE [LARGE SCALE GENOMIC DNA]</scope>
    <source>
        <strain evidence="4">JCM 17771 / P3M-2</strain>
    </source>
</reference>
<dbReference type="STRING" id="1191523.MROS_2440"/>
<sequence length="427" mass="49811">MFKVLVLAYYYPPMGLSGVQRVQKFTKYLPHFNWEPTIITTGKVAYYAHDLSLLDEVKDLRIIRTESLDLNSIIGKKYGTVNVPKEFIRKIFSNFSKTFFIPDNKKSWAVRAYQKARELLQNEHFDVIFVSIPPYSSFVYAAKLKKEFNIPLIVDYRDLWLDNHFAYYPTPYHRSQHKKLEYGSLHAADRVVAVNRRIKEYLIQTYPFLTFEEVVIIPHGYDQEDFNVEVEEDLLSKEKLRFTYSGLFYESITPVYFLKAFKKLTVERPDIASNIELEFIGLLRDEYKKLIVDLGLNESVKIHGYIEHKDTVKRLKATNILWMTIGNTKNAETISTSKLFEYFGARKPILGCVPDGAAKTALIEYGASYITSPDNIDEIKNAFVQIYSDYSENKLPVPTEEFVAKHDRKLLTEQLTKLFQFSLREPI</sequence>
<dbReference type="Proteomes" id="UP000009011">
    <property type="component" value="Chromosome"/>
</dbReference>
<dbReference type="HOGENOM" id="CLU_032377_0_0_10"/>
<dbReference type="KEGG" id="mro:MROS_2440"/>
<dbReference type="AlphaFoldDB" id="I6Z947"/>
<dbReference type="OrthoDB" id="9811902at2"/>
<accession>I6Z947</accession>
<protein>
    <submittedName>
        <fullName evidence="3">Glycosyl transferase group 1</fullName>
    </submittedName>
</protein>
<dbReference type="Pfam" id="PF13439">
    <property type="entry name" value="Glyco_transf_4"/>
    <property type="match status" value="1"/>
</dbReference>
<dbReference type="InterPro" id="IPR001296">
    <property type="entry name" value="Glyco_trans_1"/>
</dbReference>
<dbReference type="SUPFAM" id="SSF53756">
    <property type="entry name" value="UDP-Glycosyltransferase/glycogen phosphorylase"/>
    <property type="match status" value="1"/>
</dbReference>
<dbReference type="Gene3D" id="3.40.50.2000">
    <property type="entry name" value="Glycogen Phosphorylase B"/>
    <property type="match status" value="2"/>
</dbReference>
<name>I6Z947_MELRP</name>